<dbReference type="AlphaFoldDB" id="A0AA37LDX4"/>
<dbReference type="EMBL" id="BQXU01000013">
    <property type="protein sequence ID" value="GKT45609.1"/>
    <property type="molecule type" value="Genomic_DNA"/>
</dbReference>
<evidence type="ECO:0000313" key="1">
    <source>
        <dbReference type="EMBL" id="GKT45609.1"/>
    </source>
</evidence>
<reference evidence="1 2" key="1">
    <citation type="submission" date="2022-03" db="EMBL/GenBank/DDBJ databases">
        <title>Genome data of Colletotrichum spp.</title>
        <authorList>
            <person name="Utami Y.D."/>
            <person name="Hiruma K."/>
        </authorList>
    </citation>
    <scope>NUCLEOTIDE SEQUENCE [LARGE SCALE GENOMIC DNA]</scope>
    <source>
        <strain evidence="1 2">MAFF 239500</strain>
    </source>
</reference>
<accession>A0AA37LDX4</accession>
<keyword evidence="2" id="KW-1185">Reference proteome</keyword>
<protein>
    <submittedName>
        <fullName evidence="1">Uncharacterized protein</fullName>
    </submittedName>
</protein>
<proteinExistence type="predicted"/>
<sequence length="91" mass="10104">MLELAVDQTLLGFQHALHRIERLGSVLSIWLQAQQYAAGLVELLQQTLKAFSRLDIQALSYLVSRVGSFVLDSTGCRKDGQQAQLCLGIFL</sequence>
<gene>
    <name evidence="1" type="ORF">ColSpa_05790</name>
</gene>
<name>A0AA37LDX4_9PEZI</name>
<evidence type="ECO:0000313" key="2">
    <source>
        <dbReference type="Proteomes" id="UP001055115"/>
    </source>
</evidence>
<dbReference type="Proteomes" id="UP001055115">
    <property type="component" value="Unassembled WGS sequence"/>
</dbReference>
<organism evidence="1 2">
    <name type="scientific">Colletotrichum spaethianum</name>
    <dbReference type="NCBI Taxonomy" id="700344"/>
    <lineage>
        <taxon>Eukaryota</taxon>
        <taxon>Fungi</taxon>
        <taxon>Dikarya</taxon>
        <taxon>Ascomycota</taxon>
        <taxon>Pezizomycotina</taxon>
        <taxon>Sordariomycetes</taxon>
        <taxon>Hypocreomycetidae</taxon>
        <taxon>Glomerellales</taxon>
        <taxon>Glomerellaceae</taxon>
        <taxon>Colletotrichum</taxon>
        <taxon>Colletotrichum spaethianum species complex</taxon>
    </lineage>
</organism>
<comment type="caution">
    <text evidence="1">The sequence shown here is derived from an EMBL/GenBank/DDBJ whole genome shotgun (WGS) entry which is preliminary data.</text>
</comment>
<dbReference type="GeneID" id="73326592"/>
<dbReference type="RefSeq" id="XP_049127959.1">
    <property type="nucleotide sequence ID" value="XM_049272002.1"/>
</dbReference>